<dbReference type="PANTHER" id="PTHR33710:SF77">
    <property type="entry name" value="DNASE I-LIKE SUPERFAMILY PROTEIN"/>
    <property type="match status" value="1"/>
</dbReference>
<sequence length="241" mass="28306">MEEGKLTSDSETGGDRKRGRSDGGSNKLVDMGFIGFKFTWMTKRGIGEDILERLDRALCSMDWRIHFTEGFGRHLPRVMLDHCPILIQLHSNHIPTNICKPFSKRPSQYLSTLEETLVKEYQDILEQEEIFWQQKSRNCWLKEGDRNTKFFHLSAIIRRRRNKIKGFKKDDGSWIEDIGELKAEAVRNFLKLFKKKHTVGRQIQDNMVIAQEVLHKFKNMKGNMGYIAWKIDLAKAYDRLQ</sequence>
<organism evidence="2 3">
    <name type="scientific">Dipteronia sinensis</name>
    <dbReference type="NCBI Taxonomy" id="43782"/>
    <lineage>
        <taxon>Eukaryota</taxon>
        <taxon>Viridiplantae</taxon>
        <taxon>Streptophyta</taxon>
        <taxon>Embryophyta</taxon>
        <taxon>Tracheophyta</taxon>
        <taxon>Spermatophyta</taxon>
        <taxon>Magnoliopsida</taxon>
        <taxon>eudicotyledons</taxon>
        <taxon>Gunneridae</taxon>
        <taxon>Pentapetalae</taxon>
        <taxon>rosids</taxon>
        <taxon>malvids</taxon>
        <taxon>Sapindales</taxon>
        <taxon>Sapindaceae</taxon>
        <taxon>Hippocastanoideae</taxon>
        <taxon>Acereae</taxon>
        <taxon>Dipteronia</taxon>
    </lineage>
</organism>
<evidence type="ECO:0000256" key="1">
    <source>
        <dbReference type="SAM" id="MobiDB-lite"/>
    </source>
</evidence>
<gene>
    <name evidence="2" type="ORF">Dsin_001100</name>
</gene>
<feature type="region of interest" description="Disordered" evidence="1">
    <location>
        <begin position="1"/>
        <end position="23"/>
    </location>
</feature>
<reference evidence="2" key="1">
    <citation type="journal article" date="2023" name="Plant J.">
        <title>Genome sequences and population genomics provide insights into the demographic history, inbreeding, and mutation load of two 'living fossil' tree species of Dipteronia.</title>
        <authorList>
            <person name="Feng Y."/>
            <person name="Comes H.P."/>
            <person name="Chen J."/>
            <person name="Zhu S."/>
            <person name="Lu R."/>
            <person name="Zhang X."/>
            <person name="Li P."/>
            <person name="Qiu J."/>
            <person name="Olsen K.M."/>
            <person name="Qiu Y."/>
        </authorList>
    </citation>
    <scope>NUCLEOTIDE SEQUENCE</scope>
    <source>
        <strain evidence="2">NBL</strain>
    </source>
</reference>
<evidence type="ECO:0000313" key="2">
    <source>
        <dbReference type="EMBL" id="KAK3229219.1"/>
    </source>
</evidence>
<evidence type="ECO:0000313" key="3">
    <source>
        <dbReference type="Proteomes" id="UP001281410"/>
    </source>
</evidence>
<name>A0AAE0B4X8_9ROSI</name>
<keyword evidence="3" id="KW-1185">Reference proteome</keyword>
<dbReference type="EMBL" id="JANJYJ010000001">
    <property type="protein sequence ID" value="KAK3229219.1"/>
    <property type="molecule type" value="Genomic_DNA"/>
</dbReference>
<evidence type="ECO:0008006" key="4">
    <source>
        <dbReference type="Google" id="ProtNLM"/>
    </source>
</evidence>
<feature type="compositionally biased region" description="Basic and acidic residues" evidence="1">
    <location>
        <begin position="1"/>
        <end position="16"/>
    </location>
</feature>
<dbReference type="InterPro" id="IPR036691">
    <property type="entry name" value="Endo/exonu/phosph_ase_sf"/>
</dbReference>
<dbReference type="PANTHER" id="PTHR33710">
    <property type="entry name" value="BNAC02G09200D PROTEIN"/>
    <property type="match status" value="1"/>
</dbReference>
<accession>A0AAE0B4X8</accession>
<protein>
    <recommendedName>
        <fullName evidence="4">Reverse transcriptase</fullName>
    </recommendedName>
</protein>
<dbReference type="AlphaFoldDB" id="A0AAE0B4X8"/>
<dbReference type="Gene3D" id="3.60.10.10">
    <property type="entry name" value="Endonuclease/exonuclease/phosphatase"/>
    <property type="match status" value="1"/>
</dbReference>
<dbReference type="Proteomes" id="UP001281410">
    <property type="component" value="Unassembled WGS sequence"/>
</dbReference>
<proteinExistence type="predicted"/>
<comment type="caution">
    <text evidence="2">The sequence shown here is derived from an EMBL/GenBank/DDBJ whole genome shotgun (WGS) entry which is preliminary data.</text>
</comment>